<evidence type="ECO:0000256" key="3">
    <source>
        <dbReference type="SAM" id="Phobius"/>
    </source>
</evidence>
<comment type="caution">
    <text evidence="5">The sequence shown here is derived from an EMBL/GenBank/DDBJ whole genome shotgun (WGS) entry which is preliminary data.</text>
</comment>
<dbReference type="PANTHER" id="PTHR31121">
    <property type="entry name" value="ALPHA-1,2 MANNOSYLTRANSFERASE KTR1"/>
    <property type="match status" value="1"/>
</dbReference>
<comment type="similarity">
    <text evidence="1">Belongs to the glycosyltransferase 15 family.</text>
</comment>
<dbReference type="Proteomes" id="UP000663851">
    <property type="component" value="Unassembled WGS sequence"/>
</dbReference>
<evidence type="ECO:0000256" key="2">
    <source>
        <dbReference type="ARBA" id="ARBA00022679"/>
    </source>
</evidence>
<dbReference type="InterPro" id="IPR029044">
    <property type="entry name" value="Nucleotide-diphossugar_trans"/>
</dbReference>
<dbReference type="PANTHER" id="PTHR31121:SF6">
    <property type="entry name" value="ALPHA-1,2 MANNOSYLTRANSFERASE KTR1"/>
    <property type="match status" value="1"/>
</dbReference>
<dbReference type="GO" id="GO:0005794">
    <property type="term" value="C:Golgi apparatus"/>
    <property type="evidence" value="ECO:0007669"/>
    <property type="project" value="TreeGrafter"/>
</dbReference>
<dbReference type="EMBL" id="CAJOBR010006478">
    <property type="protein sequence ID" value="CAF4844786.1"/>
    <property type="molecule type" value="Genomic_DNA"/>
</dbReference>
<accession>A0A820XB01</accession>
<gene>
    <name evidence="4" type="ORF">GRG538_LOCUS4932</name>
    <name evidence="5" type="ORF">HFQ381_LOCUS29663</name>
    <name evidence="6" type="ORF">QYT958_LOCUS26710</name>
</gene>
<dbReference type="Proteomes" id="UP000663872">
    <property type="component" value="Unassembled WGS sequence"/>
</dbReference>
<evidence type="ECO:0000313" key="5">
    <source>
        <dbReference type="EMBL" id="CAF4529971.1"/>
    </source>
</evidence>
<keyword evidence="3" id="KW-1133">Transmembrane helix</keyword>
<dbReference type="Gene3D" id="3.90.550.10">
    <property type="entry name" value="Spore Coat Polysaccharide Biosynthesis Protein SpsA, Chain A"/>
    <property type="match status" value="1"/>
</dbReference>
<name>A0A820XB01_9BILA</name>
<evidence type="ECO:0000256" key="1">
    <source>
        <dbReference type="ARBA" id="ARBA00007677"/>
    </source>
</evidence>
<dbReference type="Proteomes" id="UP000663848">
    <property type="component" value="Unassembled WGS sequence"/>
</dbReference>
<dbReference type="GO" id="GO:0006487">
    <property type="term" value="P:protein N-linked glycosylation"/>
    <property type="evidence" value="ECO:0007669"/>
    <property type="project" value="TreeGrafter"/>
</dbReference>
<dbReference type="EMBL" id="CAJOBO010004789">
    <property type="protein sequence ID" value="CAF4529971.1"/>
    <property type="molecule type" value="Genomic_DNA"/>
</dbReference>
<reference evidence="5" key="1">
    <citation type="submission" date="2021-02" db="EMBL/GenBank/DDBJ databases">
        <authorList>
            <person name="Nowell W R."/>
        </authorList>
    </citation>
    <scope>NUCLEOTIDE SEQUENCE</scope>
</reference>
<feature type="transmembrane region" description="Helical" evidence="3">
    <location>
        <begin position="25"/>
        <end position="45"/>
    </location>
</feature>
<evidence type="ECO:0000313" key="4">
    <source>
        <dbReference type="EMBL" id="CAF3344356.1"/>
    </source>
</evidence>
<keyword evidence="2" id="KW-0808">Transferase</keyword>
<dbReference type="GO" id="GO:0016020">
    <property type="term" value="C:membrane"/>
    <property type="evidence" value="ECO:0007669"/>
    <property type="project" value="InterPro"/>
</dbReference>
<dbReference type="AlphaFoldDB" id="A0A820XB01"/>
<evidence type="ECO:0000313" key="7">
    <source>
        <dbReference type="Proteomes" id="UP000663851"/>
    </source>
</evidence>
<dbReference type="EMBL" id="CAJNYT010000321">
    <property type="protein sequence ID" value="CAF3344356.1"/>
    <property type="molecule type" value="Genomic_DNA"/>
</dbReference>
<proteinExistence type="inferred from homology"/>
<dbReference type="InterPro" id="IPR002685">
    <property type="entry name" value="Glyco_trans_15"/>
</dbReference>
<keyword evidence="3" id="KW-0812">Transmembrane</keyword>
<dbReference type="Pfam" id="PF01793">
    <property type="entry name" value="Glyco_transf_15"/>
    <property type="match status" value="1"/>
</dbReference>
<dbReference type="GO" id="GO:0000032">
    <property type="term" value="P:cell wall mannoprotein biosynthetic process"/>
    <property type="evidence" value="ECO:0007669"/>
    <property type="project" value="TreeGrafter"/>
</dbReference>
<keyword evidence="3" id="KW-0472">Membrane</keyword>
<sequence length="346" mass="40908">MKANKQTPGLSHIIFSVPLPKKLQWLILGLLILCILYWSLVPLLIRCYANRRNIPLQKEKIHLEEVQCQILLKNHHRNEVNYGGSAIAFLVLDDFASLSTIINNVDTNFADNYTSDLVIFHSNYPLKSAREAIFGCTSRRILLCNIDRIFASYPHGFNPYLEEPTSFKRGKWNYHQMIRFWFKFIFELSVIRNYKYVMRLDDDARLQGKWFNCFEEMERKKAVYFANTDWIDTEVALPGTMKLKDFALHYQNQTGLIERDPKMIKNSFKDDAILGYYNNFEIMKISFFLSPDVRRWVQYIEDTRGIYKYRWGDALLRYLTLAYFAAPGTTLRRADYNLSYCHPCKL</sequence>
<organism evidence="5 7">
    <name type="scientific">Rotaria socialis</name>
    <dbReference type="NCBI Taxonomy" id="392032"/>
    <lineage>
        <taxon>Eukaryota</taxon>
        <taxon>Metazoa</taxon>
        <taxon>Spiralia</taxon>
        <taxon>Gnathifera</taxon>
        <taxon>Rotifera</taxon>
        <taxon>Eurotatoria</taxon>
        <taxon>Bdelloidea</taxon>
        <taxon>Philodinida</taxon>
        <taxon>Philodinidae</taxon>
        <taxon>Rotaria</taxon>
    </lineage>
</organism>
<dbReference type="SUPFAM" id="SSF53448">
    <property type="entry name" value="Nucleotide-diphospho-sugar transferases"/>
    <property type="match status" value="1"/>
</dbReference>
<protein>
    <submittedName>
        <fullName evidence="5">Uncharacterized protein</fullName>
    </submittedName>
</protein>
<evidence type="ECO:0000313" key="6">
    <source>
        <dbReference type="EMBL" id="CAF4844786.1"/>
    </source>
</evidence>
<dbReference type="GO" id="GO:0000026">
    <property type="term" value="F:alpha-1,2-mannosyltransferase activity"/>
    <property type="evidence" value="ECO:0007669"/>
    <property type="project" value="TreeGrafter"/>
</dbReference>